<evidence type="ECO:0000313" key="2">
    <source>
        <dbReference type="Proteomes" id="UP001597151"/>
    </source>
</evidence>
<evidence type="ECO:0000313" key="1">
    <source>
        <dbReference type="EMBL" id="MFD1195815.1"/>
    </source>
</evidence>
<comment type="caution">
    <text evidence="1">The sequence shown here is derived from an EMBL/GenBank/DDBJ whole genome shotgun (WGS) entry which is preliminary data.</text>
</comment>
<evidence type="ECO:0008006" key="3">
    <source>
        <dbReference type="Google" id="ProtNLM"/>
    </source>
</evidence>
<dbReference type="EMBL" id="JBHTKR010000005">
    <property type="protein sequence ID" value="MFD1195815.1"/>
    <property type="molecule type" value="Genomic_DNA"/>
</dbReference>
<reference evidence="2" key="1">
    <citation type="journal article" date="2019" name="Int. J. Syst. Evol. Microbiol.">
        <title>The Global Catalogue of Microorganisms (GCM) 10K type strain sequencing project: providing services to taxonomists for standard genome sequencing and annotation.</title>
        <authorList>
            <consortium name="The Broad Institute Genomics Platform"/>
            <consortium name="The Broad Institute Genome Sequencing Center for Infectious Disease"/>
            <person name="Wu L."/>
            <person name="Ma J."/>
        </authorList>
    </citation>
    <scope>NUCLEOTIDE SEQUENCE [LARGE SCALE GENOMIC DNA]</scope>
    <source>
        <strain evidence="2">CCUG 55328</strain>
    </source>
</reference>
<dbReference type="Proteomes" id="UP001597151">
    <property type="component" value="Unassembled WGS sequence"/>
</dbReference>
<dbReference type="RefSeq" id="WP_380793093.1">
    <property type="nucleotide sequence ID" value="NZ_JBHTKR010000005.1"/>
</dbReference>
<organism evidence="1 2">
    <name type="scientific">Seohaeicola saemankumensis</name>
    <dbReference type="NCBI Taxonomy" id="481181"/>
    <lineage>
        <taxon>Bacteria</taxon>
        <taxon>Pseudomonadati</taxon>
        <taxon>Pseudomonadota</taxon>
        <taxon>Alphaproteobacteria</taxon>
        <taxon>Rhodobacterales</taxon>
        <taxon>Roseobacteraceae</taxon>
        <taxon>Seohaeicola</taxon>
    </lineage>
</organism>
<name>A0ABW3TJ54_9RHOB</name>
<accession>A0ABW3TJ54</accession>
<sequence>MSIHDVFLRWPLLSEAATILLEQKMIVTIGHDFNEYNRIVTAGRPHQQVSLPFRAELHNLSKSNAFWVCGHTAEGQLAHTQAVRLVDVGDQSLGGYLRRSFRDFPPAGVPLDMAASRYRAGPGARRIKGRLCYHGEMWIDEEAGNYRGRGMSSVLSRLGFAIALRDLNPDFIFAFMVRSVAFKGLAERAGFMHTEPASLSWKLRDKDRAIEAFTAYLSREDLRYLLRLPLEDLVC</sequence>
<gene>
    <name evidence="1" type="ORF">ACFQ3C_14170</name>
</gene>
<proteinExistence type="predicted"/>
<keyword evidence="2" id="KW-1185">Reference proteome</keyword>
<protein>
    <recommendedName>
        <fullName evidence="3">GNAT family N-acetyltransferase</fullName>
    </recommendedName>
</protein>